<dbReference type="Proteomes" id="UP001189429">
    <property type="component" value="Unassembled WGS sequence"/>
</dbReference>
<keyword evidence="3" id="KW-1185">Reference proteome</keyword>
<accession>A0ABN9VIA6</accession>
<protein>
    <recommendedName>
        <fullName evidence="4">RNA-directed DNA polymerase</fullName>
    </recommendedName>
</protein>
<reference evidence="2" key="1">
    <citation type="submission" date="2023-10" db="EMBL/GenBank/DDBJ databases">
        <authorList>
            <person name="Chen Y."/>
            <person name="Shah S."/>
            <person name="Dougan E. K."/>
            <person name="Thang M."/>
            <person name="Chan C."/>
        </authorList>
    </citation>
    <scope>NUCLEOTIDE SEQUENCE [LARGE SCALE GENOMIC DNA]</scope>
</reference>
<feature type="transmembrane region" description="Helical" evidence="1">
    <location>
        <begin position="21"/>
        <end position="40"/>
    </location>
</feature>
<evidence type="ECO:0008006" key="4">
    <source>
        <dbReference type="Google" id="ProtNLM"/>
    </source>
</evidence>
<name>A0ABN9VIA6_9DINO</name>
<gene>
    <name evidence="2" type="ORF">PCOR1329_LOCUS58278</name>
</gene>
<dbReference type="EMBL" id="CAUYUJ010017223">
    <property type="protein sequence ID" value="CAK0872959.1"/>
    <property type="molecule type" value="Genomic_DNA"/>
</dbReference>
<keyword evidence="1" id="KW-1133">Transmembrane helix</keyword>
<comment type="caution">
    <text evidence="2">The sequence shown here is derived from an EMBL/GenBank/DDBJ whole genome shotgun (WGS) entry which is preliminary data.</text>
</comment>
<feature type="non-terminal residue" evidence="2">
    <location>
        <position position="1"/>
    </location>
</feature>
<evidence type="ECO:0000313" key="3">
    <source>
        <dbReference type="Proteomes" id="UP001189429"/>
    </source>
</evidence>
<organism evidence="2 3">
    <name type="scientific">Prorocentrum cordatum</name>
    <dbReference type="NCBI Taxonomy" id="2364126"/>
    <lineage>
        <taxon>Eukaryota</taxon>
        <taxon>Sar</taxon>
        <taxon>Alveolata</taxon>
        <taxon>Dinophyceae</taxon>
        <taxon>Prorocentrales</taxon>
        <taxon>Prorocentraceae</taxon>
        <taxon>Prorocentrum</taxon>
    </lineage>
</organism>
<keyword evidence="1" id="KW-0812">Transmembrane</keyword>
<proteinExistence type="predicted"/>
<evidence type="ECO:0000313" key="2">
    <source>
        <dbReference type="EMBL" id="CAK0872959.1"/>
    </source>
</evidence>
<feature type="non-terminal residue" evidence="2">
    <location>
        <position position="320"/>
    </location>
</feature>
<evidence type="ECO:0000256" key="1">
    <source>
        <dbReference type="SAM" id="Phobius"/>
    </source>
</evidence>
<keyword evidence="1" id="KW-0472">Membrane</keyword>
<sequence>AVAKRRQRAQAWSGNALGLQFSAMVYNVCCFSALLFLAQLEPILEEVAAQEEEVLLGIATGRRCFAPCTLRLGTPCRLTWTGNLLACSTPPFFIFWRRWYQKSFVSGLVRNADLLATRGIAMANLRTRFCKGADVERDRKMLKTNFQREASKLNPPRFLGCWGARLACELKRWRLQESRHTLVRRRRDSLQRLGDLVAPRVAAAAWGLAWNRWCTARRHQGERACVLRCGASSDSIEHYVGCAVGRAAGGRFLRLHGDCARHLRRFLGVARCTDDAERTCWAVLAHALHMVTNRRRYLPEPPSGGAEVAIQEEMQQCRGA</sequence>